<evidence type="ECO:0000313" key="2">
    <source>
        <dbReference type="EMBL" id="CAI9167479.1"/>
    </source>
</evidence>
<feature type="region of interest" description="Disordered" evidence="1">
    <location>
        <begin position="1"/>
        <end position="29"/>
    </location>
</feature>
<feature type="non-terminal residue" evidence="2">
    <location>
        <position position="52"/>
    </location>
</feature>
<protein>
    <submittedName>
        <fullName evidence="2">Uncharacterized protein</fullName>
    </submittedName>
</protein>
<accession>A0ABN8Z125</accession>
<proteinExistence type="predicted"/>
<dbReference type="EMBL" id="OX459962">
    <property type="protein sequence ID" value="CAI9167479.1"/>
    <property type="molecule type" value="Genomic_DNA"/>
</dbReference>
<gene>
    <name evidence="2" type="ORF">MRATA1EN1_LOCUS16441</name>
</gene>
<sequence length="52" mass="5358">HRPHSADPQVASPGLCGLTGGGSPPRGRVPVRRLPSLALTLTCLPRPVVGRP</sequence>
<keyword evidence="3" id="KW-1185">Reference proteome</keyword>
<dbReference type="Proteomes" id="UP001176941">
    <property type="component" value="Chromosome 26"/>
</dbReference>
<feature type="non-terminal residue" evidence="2">
    <location>
        <position position="1"/>
    </location>
</feature>
<organism evidence="2 3">
    <name type="scientific">Rangifer tarandus platyrhynchus</name>
    <name type="common">Svalbard reindeer</name>
    <dbReference type="NCBI Taxonomy" id="3082113"/>
    <lineage>
        <taxon>Eukaryota</taxon>
        <taxon>Metazoa</taxon>
        <taxon>Chordata</taxon>
        <taxon>Craniata</taxon>
        <taxon>Vertebrata</taxon>
        <taxon>Euteleostomi</taxon>
        <taxon>Mammalia</taxon>
        <taxon>Eutheria</taxon>
        <taxon>Laurasiatheria</taxon>
        <taxon>Artiodactyla</taxon>
        <taxon>Ruminantia</taxon>
        <taxon>Pecora</taxon>
        <taxon>Cervidae</taxon>
        <taxon>Odocoileinae</taxon>
        <taxon>Rangifer</taxon>
    </lineage>
</organism>
<evidence type="ECO:0000256" key="1">
    <source>
        <dbReference type="SAM" id="MobiDB-lite"/>
    </source>
</evidence>
<name>A0ABN8Z125_RANTA</name>
<reference evidence="2" key="1">
    <citation type="submission" date="2023-04" db="EMBL/GenBank/DDBJ databases">
        <authorList>
            <consortium name="ELIXIR-Norway"/>
        </authorList>
    </citation>
    <scope>NUCLEOTIDE SEQUENCE [LARGE SCALE GENOMIC DNA]</scope>
</reference>
<evidence type="ECO:0000313" key="3">
    <source>
        <dbReference type="Proteomes" id="UP001176941"/>
    </source>
</evidence>